<feature type="coiled-coil region" evidence="11">
    <location>
        <begin position="678"/>
        <end position="705"/>
    </location>
</feature>
<evidence type="ECO:0000256" key="7">
    <source>
        <dbReference type="ARBA" id="ARBA00023065"/>
    </source>
</evidence>
<keyword evidence="8" id="KW-0472">Membrane</keyword>
<keyword evidence="6" id="KW-1278">Translocase</keyword>
<evidence type="ECO:0000256" key="5">
    <source>
        <dbReference type="ARBA" id="ARBA00022840"/>
    </source>
</evidence>
<evidence type="ECO:0000259" key="13">
    <source>
        <dbReference type="SMART" id="SM00382"/>
    </source>
</evidence>
<organism evidence="14 15">
    <name type="scientific">Mycoplasma testudineum</name>
    <dbReference type="NCBI Taxonomy" id="244584"/>
    <lineage>
        <taxon>Bacteria</taxon>
        <taxon>Bacillati</taxon>
        <taxon>Mycoplasmatota</taxon>
        <taxon>Mollicutes</taxon>
        <taxon>Mycoplasmataceae</taxon>
        <taxon>Mycoplasma</taxon>
    </lineage>
</organism>
<dbReference type="Pfam" id="PF22919">
    <property type="entry name" value="ATP-synt_VA_C"/>
    <property type="match status" value="1"/>
</dbReference>
<proteinExistence type="inferred from homology"/>
<dbReference type="NCBIfam" id="TIGR01039">
    <property type="entry name" value="atpD"/>
    <property type="match status" value="1"/>
</dbReference>
<sequence length="711" mass="79154">MSTTKRLDYYKSLYYNTLKMGAVRNGIKVRKGTKKDKLIENILAYDAENPKRTIKYWLENRDKMTEEERKADDEAFEAAQKNAPVKEKVEAKVATTSTSKRGRKSKAEKTAEIEAAGEVKPTISKQEESEYLPLSDSDYKKATFYKVYAPESLALLTIDQLKVLARIYSVGSIDIKGRTQLAKEIAAKQYSQEFIQKAQEVLKPKKRFIAKNKLTPLKRKDYVMEGYVVEVKSQVYKIELTKAKESPTIGSVFEIEVGSEVRILEIAEVINEKLVAGFILGKESGITIGSFAKSKNQPYSLPISESLLGRIIDPVGRILDDPSHSIKGELYAPAVPEATKTRDRYKVLPKTAILETGIKVIDVLLPIPSGGKTGLLGGAGVGKTVVIQELINTFIKHHDGVSVFSGIGERIREGHELWMEAKELGFLDKTTFVFGQMNESPGLRLQSGFTGIKVAEYFRSNHGKDVLLFIDNIFRYQQAGSEVSALLEKTPSAVGYQPYLVSQIGRLQERINSNTDGAITSIQAMYIPADDFTDPAAVSAFAHFDSTIILSRKLAAEGLYPAIDPLASSSNLLSTRFTTKTHIEVARETIRILDENKRLEDIINILGFDALPEEQKETVLKGRRIKQFLTQPFVVSEKFTGTPGVFVKLKDSIAGIREIQSGALNHIPENYFAYVGTIEEVKAKYAQYEKSIKKEETTVEDITGEIDTAIA</sequence>
<dbReference type="SUPFAM" id="SSF47917">
    <property type="entry name" value="C-terminal domain of alpha and beta subunits of F1 ATP synthase"/>
    <property type="match status" value="1"/>
</dbReference>
<dbReference type="InterPro" id="IPR024034">
    <property type="entry name" value="ATPase_F1/V1_b/a_C"/>
</dbReference>
<evidence type="ECO:0000313" key="15">
    <source>
        <dbReference type="Proteomes" id="UP000295518"/>
    </source>
</evidence>
<dbReference type="PANTHER" id="PTHR15184:SF71">
    <property type="entry name" value="ATP SYNTHASE SUBUNIT BETA, MITOCHONDRIAL"/>
    <property type="match status" value="1"/>
</dbReference>
<evidence type="ECO:0000256" key="2">
    <source>
        <dbReference type="ARBA" id="ARBA00008936"/>
    </source>
</evidence>
<keyword evidence="3" id="KW-0813">Transport</keyword>
<dbReference type="GO" id="GO:0046933">
    <property type="term" value="F:proton-transporting ATP synthase activity, rotational mechanism"/>
    <property type="evidence" value="ECO:0007669"/>
    <property type="project" value="InterPro"/>
</dbReference>
<dbReference type="InterPro" id="IPR027417">
    <property type="entry name" value="P-loop_NTPase"/>
</dbReference>
<dbReference type="GO" id="GO:0005524">
    <property type="term" value="F:ATP binding"/>
    <property type="evidence" value="ECO:0007669"/>
    <property type="project" value="UniProtKB-KW"/>
</dbReference>
<evidence type="ECO:0000256" key="11">
    <source>
        <dbReference type="SAM" id="Coils"/>
    </source>
</evidence>
<keyword evidence="5" id="KW-0067">ATP-binding</keyword>
<dbReference type="SMART" id="SM00382">
    <property type="entry name" value="AAA"/>
    <property type="match status" value="1"/>
</dbReference>
<keyword evidence="4" id="KW-0547">Nucleotide-binding</keyword>
<accession>A0A4R6IHG4</accession>
<dbReference type="Gene3D" id="1.10.1140.10">
    <property type="entry name" value="Bovine Mitochondrial F1-atpase, Atp Synthase Beta Chain, Chain D, domain 3"/>
    <property type="match status" value="1"/>
</dbReference>
<dbReference type="PANTHER" id="PTHR15184">
    <property type="entry name" value="ATP SYNTHASE"/>
    <property type="match status" value="1"/>
</dbReference>
<gene>
    <name evidence="14" type="ORF">EI74_0371</name>
</gene>
<keyword evidence="9" id="KW-0139">CF(1)</keyword>
<evidence type="ECO:0000256" key="1">
    <source>
        <dbReference type="ARBA" id="ARBA00004370"/>
    </source>
</evidence>
<protein>
    <submittedName>
        <fullName evidence="14">F-type H+-transporting ATPase subunit beta</fullName>
    </submittedName>
</protein>
<dbReference type="NCBIfam" id="NF045858">
    <property type="entry name" value="glide_MMOB1670"/>
    <property type="match status" value="1"/>
</dbReference>
<reference evidence="14 15" key="1">
    <citation type="submission" date="2019-03" db="EMBL/GenBank/DDBJ databases">
        <title>Genomic Encyclopedia of Archaeal and Bacterial Type Strains, Phase II (KMG-II): from individual species to whole genera.</title>
        <authorList>
            <person name="Goeker M."/>
        </authorList>
    </citation>
    <scope>NUCLEOTIDE SEQUENCE [LARGE SCALE GENOMIC DNA]</scope>
    <source>
        <strain evidence="14 15">ATCC 700618</strain>
    </source>
</reference>
<evidence type="ECO:0000256" key="3">
    <source>
        <dbReference type="ARBA" id="ARBA00022448"/>
    </source>
</evidence>
<keyword evidence="10" id="KW-0066">ATP synthesis</keyword>
<keyword evidence="7" id="KW-0406">Ion transport</keyword>
<dbReference type="InterPro" id="IPR050053">
    <property type="entry name" value="ATPase_alpha/beta_chains"/>
</dbReference>
<evidence type="ECO:0000256" key="12">
    <source>
        <dbReference type="SAM" id="MobiDB-lite"/>
    </source>
</evidence>
<dbReference type="RefSeq" id="WP_243720092.1">
    <property type="nucleotide sequence ID" value="NZ_NNCE01000002.1"/>
</dbReference>
<evidence type="ECO:0000313" key="14">
    <source>
        <dbReference type="EMBL" id="TDO20535.1"/>
    </source>
</evidence>
<dbReference type="GO" id="GO:0045259">
    <property type="term" value="C:proton-transporting ATP synthase complex"/>
    <property type="evidence" value="ECO:0007669"/>
    <property type="project" value="UniProtKB-KW"/>
</dbReference>
<dbReference type="InterPro" id="IPR005722">
    <property type="entry name" value="ATP_synth_F1_bsu"/>
</dbReference>
<name>A0A4R6IHG4_9MOLU</name>
<dbReference type="Gene3D" id="3.40.50.300">
    <property type="entry name" value="P-loop containing nucleotide triphosphate hydrolases"/>
    <property type="match status" value="1"/>
</dbReference>
<comment type="similarity">
    <text evidence="2">Belongs to the ATPase alpha/beta chains family.</text>
</comment>
<dbReference type="SUPFAM" id="SSF52540">
    <property type="entry name" value="P-loop containing nucleoside triphosphate hydrolases"/>
    <property type="match status" value="1"/>
</dbReference>
<evidence type="ECO:0000256" key="8">
    <source>
        <dbReference type="ARBA" id="ARBA00023136"/>
    </source>
</evidence>
<keyword evidence="11" id="KW-0175">Coiled coil</keyword>
<dbReference type="Proteomes" id="UP000295518">
    <property type="component" value="Unassembled WGS sequence"/>
</dbReference>
<dbReference type="InterPro" id="IPR003593">
    <property type="entry name" value="AAA+_ATPase"/>
</dbReference>
<feature type="domain" description="AAA+ ATPase" evidence="13">
    <location>
        <begin position="369"/>
        <end position="554"/>
    </location>
</feature>
<dbReference type="InterPro" id="IPR020003">
    <property type="entry name" value="ATPase_a/bsu_AS"/>
</dbReference>
<comment type="caution">
    <text evidence="14">The sequence shown here is derived from an EMBL/GenBank/DDBJ whole genome shotgun (WGS) entry which is preliminary data.</text>
</comment>
<evidence type="ECO:0000256" key="9">
    <source>
        <dbReference type="ARBA" id="ARBA00023196"/>
    </source>
</evidence>
<dbReference type="Pfam" id="PF00006">
    <property type="entry name" value="ATP-synt_ab"/>
    <property type="match status" value="1"/>
</dbReference>
<dbReference type="EMBL" id="SNWN01000010">
    <property type="protein sequence ID" value="TDO20535.1"/>
    <property type="molecule type" value="Genomic_DNA"/>
</dbReference>
<dbReference type="PROSITE" id="PS00152">
    <property type="entry name" value="ATPASE_ALPHA_BETA"/>
    <property type="match status" value="1"/>
</dbReference>
<evidence type="ECO:0000256" key="4">
    <source>
        <dbReference type="ARBA" id="ARBA00022741"/>
    </source>
</evidence>
<evidence type="ECO:0000256" key="10">
    <source>
        <dbReference type="ARBA" id="ARBA00023310"/>
    </source>
</evidence>
<keyword evidence="15" id="KW-1185">Reference proteome</keyword>
<feature type="region of interest" description="Disordered" evidence="12">
    <location>
        <begin position="93"/>
        <end position="112"/>
    </location>
</feature>
<dbReference type="AlphaFoldDB" id="A0A4R6IHG4"/>
<comment type="subcellular location">
    <subcellularLocation>
        <location evidence="1">Membrane</location>
    </subcellularLocation>
</comment>
<dbReference type="InterPro" id="IPR000194">
    <property type="entry name" value="ATPase_F1/V1/A1_a/bsu_nucl-bd"/>
</dbReference>
<dbReference type="InterPro" id="IPR055190">
    <property type="entry name" value="ATP-synt_VA_C"/>
</dbReference>
<evidence type="ECO:0000256" key="6">
    <source>
        <dbReference type="ARBA" id="ARBA00022967"/>
    </source>
</evidence>